<dbReference type="InterPro" id="IPR047611">
    <property type="entry name" value="RepABC_RepC"/>
</dbReference>
<dbReference type="RefSeq" id="WP_188452658.1">
    <property type="nucleotide sequence ID" value="NZ_BMFS01000010.1"/>
</dbReference>
<name>A0ABQ1XWA0_9PROT</name>
<evidence type="ECO:0000259" key="3">
    <source>
        <dbReference type="Pfam" id="PF11800"/>
    </source>
</evidence>
<keyword evidence="5" id="KW-1185">Reference proteome</keyword>
<sequence>MAYGQQATALSLSEKTGFRRKFPEDLVNEELVARYDSKPARISRLEMRNEVKWFRSALNRKLNLAPLAWELLLELIDLSHDCDWQGGPITVWPSNEYLMERLDCSERALQYQLRALSRANLITHIDHSSRKRFGHRGLDGRIVMAFGIDLRPLAARADELVEMARNARDERKERGRLRRTLKVTIANLVEYLRTAASNRSSAADWETLYDELQEVTRTISVKRIPLDVLRSAKIVLDELDARIRKLLVKALRPASPSSNKDADNPAPKGAADCTLETTTTSHSSEEETVRPPESGVAGADEPKQAPTERTERTREGDSAHPQGITPYGAHQHLEKYKITAQLVATACPSFCSGLQTDPEWDDLIDHCQQYRAIYGLSPSAWSMMINTLGERPAAVALAVIGEKFLRGARGGGNVVESPAGYCVWLTRTAKNRGVLDLGPKIHALLTKDQRPG</sequence>
<proteinExistence type="predicted"/>
<evidence type="ECO:0000259" key="2">
    <source>
        <dbReference type="Pfam" id="PF03428"/>
    </source>
</evidence>
<accession>A0ABQ1XWA0</accession>
<evidence type="ECO:0008006" key="6">
    <source>
        <dbReference type="Google" id="ProtNLM"/>
    </source>
</evidence>
<dbReference type="Pfam" id="PF11800">
    <property type="entry name" value="RP-C_C"/>
    <property type="match status" value="1"/>
</dbReference>
<feature type="region of interest" description="Disordered" evidence="1">
    <location>
        <begin position="252"/>
        <end position="326"/>
    </location>
</feature>
<evidence type="ECO:0000313" key="4">
    <source>
        <dbReference type="EMBL" id="GGH05300.1"/>
    </source>
</evidence>
<feature type="compositionally biased region" description="Basic and acidic residues" evidence="1">
    <location>
        <begin position="300"/>
        <end position="318"/>
    </location>
</feature>
<dbReference type="Pfam" id="PF03428">
    <property type="entry name" value="RP-C"/>
    <property type="match status" value="1"/>
</dbReference>
<dbReference type="InterPro" id="IPR021760">
    <property type="entry name" value="RepC_C"/>
</dbReference>
<dbReference type="Proteomes" id="UP000648722">
    <property type="component" value="Unassembled WGS sequence"/>
</dbReference>
<evidence type="ECO:0000313" key="5">
    <source>
        <dbReference type="Proteomes" id="UP000648722"/>
    </source>
</evidence>
<protein>
    <recommendedName>
        <fullName evidence="6">Replication protein C</fullName>
    </recommendedName>
</protein>
<dbReference type="NCBIfam" id="NF040974">
    <property type="entry name" value="RepABC_RepC"/>
    <property type="match status" value="1"/>
</dbReference>
<dbReference type="EMBL" id="BMFS01000010">
    <property type="protein sequence ID" value="GGH05300.1"/>
    <property type="molecule type" value="Genomic_DNA"/>
</dbReference>
<gene>
    <name evidence="4" type="ORF">GCM10007420_22230</name>
</gene>
<feature type="domain" description="Plasmid replication protein C C-terminal" evidence="3">
    <location>
        <begin position="340"/>
        <end position="446"/>
    </location>
</feature>
<organism evidence="4 5">
    <name type="scientific">Glycocaulis albus</name>
    <dbReference type="NCBI Taxonomy" id="1382801"/>
    <lineage>
        <taxon>Bacteria</taxon>
        <taxon>Pseudomonadati</taxon>
        <taxon>Pseudomonadota</taxon>
        <taxon>Alphaproteobacteria</taxon>
        <taxon>Maricaulales</taxon>
        <taxon>Maricaulaceae</taxon>
        <taxon>Glycocaulis</taxon>
    </lineage>
</organism>
<evidence type="ECO:0000256" key="1">
    <source>
        <dbReference type="SAM" id="MobiDB-lite"/>
    </source>
</evidence>
<feature type="domain" description="Plasmid replication protein C N-terminal" evidence="2">
    <location>
        <begin position="56"/>
        <end position="195"/>
    </location>
</feature>
<comment type="caution">
    <text evidence="4">The sequence shown here is derived from an EMBL/GenBank/DDBJ whole genome shotgun (WGS) entry which is preliminary data.</text>
</comment>
<dbReference type="InterPro" id="IPR005090">
    <property type="entry name" value="RepC_N"/>
</dbReference>
<reference evidence="5" key="1">
    <citation type="journal article" date="2019" name="Int. J. Syst. Evol. Microbiol.">
        <title>The Global Catalogue of Microorganisms (GCM) 10K type strain sequencing project: providing services to taxonomists for standard genome sequencing and annotation.</title>
        <authorList>
            <consortium name="The Broad Institute Genomics Platform"/>
            <consortium name="The Broad Institute Genome Sequencing Center for Infectious Disease"/>
            <person name="Wu L."/>
            <person name="Ma J."/>
        </authorList>
    </citation>
    <scope>NUCLEOTIDE SEQUENCE [LARGE SCALE GENOMIC DNA]</scope>
    <source>
        <strain evidence="5">CGMCC 1.12766</strain>
    </source>
</reference>